<accession>A0AAW0G143</accession>
<keyword evidence="2" id="KW-0808">Transferase</keyword>
<evidence type="ECO:0000259" key="6">
    <source>
        <dbReference type="PROSITE" id="PS50011"/>
    </source>
</evidence>
<organism evidence="7 8">
    <name type="scientific">Cerrena zonata</name>
    <dbReference type="NCBI Taxonomy" id="2478898"/>
    <lineage>
        <taxon>Eukaryota</taxon>
        <taxon>Fungi</taxon>
        <taxon>Dikarya</taxon>
        <taxon>Basidiomycota</taxon>
        <taxon>Agaricomycotina</taxon>
        <taxon>Agaricomycetes</taxon>
        <taxon>Polyporales</taxon>
        <taxon>Cerrenaceae</taxon>
        <taxon>Cerrena</taxon>
    </lineage>
</organism>
<keyword evidence="3" id="KW-0547">Nucleotide-binding</keyword>
<evidence type="ECO:0000256" key="4">
    <source>
        <dbReference type="ARBA" id="ARBA00022777"/>
    </source>
</evidence>
<comment type="caution">
    <text evidence="7">The sequence shown here is derived from an EMBL/GenBank/DDBJ whole genome shotgun (WGS) entry which is preliminary data.</text>
</comment>
<reference evidence="7 8" key="1">
    <citation type="submission" date="2022-09" db="EMBL/GenBank/DDBJ databases">
        <authorList>
            <person name="Palmer J.M."/>
        </authorList>
    </citation>
    <scope>NUCLEOTIDE SEQUENCE [LARGE SCALE GENOMIC DNA]</scope>
    <source>
        <strain evidence="7 8">DSM 7382</strain>
    </source>
</reference>
<proteinExistence type="predicted"/>
<keyword evidence="8" id="KW-1185">Reference proteome</keyword>
<dbReference type="AlphaFoldDB" id="A0AAW0G143"/>
<dbReference type="InterPro" id="IPR008271">
    <property type="entry name" value="Ser/Thr_kinase_AS"/>
</dbReference>
<protein>
    <recommendedName>
        <fullName evidence="6">Protein kinase domain-containing protein</fullName>
    </recommendedName>
</protein>
<dbReference type="Pfam" id="PF00069">
    <property type="entry name" value="Pkinase"/>
    <property type="match status" value="1"/>
</dbReference>
<dbReference type="GO" id="GO:0004674">
    <property type="term" value="F:protein serine/threonine kinase activity"/>
    <property type="evidence" value="ECO:0007669"/>
    <property type="project" value="UniProtKB-KW"/>
</dbReference>
<evidence type="ECO:0000256" key="1">
    <source>
        <dbReference type="ARBA" id="ARBA00022527"/>
    </source>
</evidence>
<dbReference type="SUPFAM" id="SSF56112">
    <property type="entry name" value="Protein kinase-like (PK-like)"/>
    <property type="match status" value="1"/>
</dbReference>
<dbReference type="GO" id="GO:0005524">
    <property type="term" value="F:ATP binding"/>
    <property type="evidence" value="ECO:0007669"/>
    <property type="project" value="UniProtKB-KW"/>
</dbReference>
<feature type="domain" description="Protein kinase" evidence="6">
    <location>
        <begin position="1"/>
        <end position="167"/>
    </location>
</feature>
<dbReference type="InterPro" id="IPR011009">
    <property type="entry name" value="Kinase-like_dom_sf"/>
</dbReference>
<dbReference type="Proteomes" id="UP001385951">
    <property type="component" value="Unassembled WGS sequence"/>
</dbReference>
<sequence>MQYHEASSGHKFSVNWMAPCFSAFRFVYSCLILEPLRLGMGSLSRAFNAPMPLLVRRIAKQMLQVLQYAHECGVIYTDIKPDNIMMVGPPQAAGQMSTQINIEDLQSPNFKLIDFGSGMYKLSESFVKLFWYLANTSDKRWPAVLQPLALRAPEVIVGADRDTKVDV</sequence>
<name>A0AAW0G143_9APHY</name>
<dbReference type="InterPro" id="IPR000719">
    <property type="entry name" value="Prot_kinase_dom"/>
</dbReference>
<dbReference type="PANTHER" id="PTHR24058">
    <property type="entry name" value="DUAL SPECIFICITY PROTEIN KINASE"/>
    <property type="match status" value="1"/>
</dbReference>
<evidence type="ECO:0000256" key="3">
    <source>
        <dbReference type="ARBA" id="ARBA00022741"/>
    </source>
</evidence>
<evidence type="ECO:0000256" key="5">
    <source>
        <dbReference type="ARBA" id="ARBA00022840"/>
    </source>
</evidence>
<evidence type="ECO:0000313" key="8">
    <source>
        <dbReference type="Proteomes" id="UP001385951"/>
    </source>
</evidence>
<dbReference type="Gene3D" id="1.10.510.10">
    <property type="entry name" value="Transferase(Phosphotransferase) domain 1"/>
    <property type="match status" value="1"/>
</dbReference>
<evidence type="ECO:0000313" key="7">
    <source>
        <dbReference type="EMBL" id="KAK7686107.1"/>
    </source>
</evidence>
<gene>
    <name evidence="7" type="ORF">QCA50_010919</name>
</gene>
<evidence type="ECO:0000256" key="2">
    <source>
        <dbReference type="ARBA" id="ARBA00022679"/>
    </source>
</evidence>
<dbReference type="EMBL" id="JASBNA010000018">
    <property type="protein sequence ID" value="KAK7686107.1"/>
    <property type="molecule type" value="Genomic_DNA"/>
</dbReference>
<dbReference type="InterPro" id="IPR050494">
    <property type="entry name" value="Ser_Thr_dual-spec_kinase"/>
</dbReference>
<keyword evidence="4" id="KW-0418">Kinase</keyword>
<keyword evidence="5" id="KW-0067">ATP-binding</keyword>
<dbReference type="PROSITE" id="PS50011">
    <property type="entry name" value="PROTEIN_KINASE_DOM"/>
    <property type="match status" value="1"/>
</dbReference>
<dbReference type="PROSITE" id="PS00108">
    <property type="entry name" value="PROTEIN_KINASE_ST"/>
    <property type="match status" value="1"/>
</dbReference>
<keyword evidence="1" id="KW-0723">Serine/threonine-protein kinase</keyword>